<dbReference type="GO" id="GO:0000287">
    <property type="term" value="F:magnesium ion binding"/>
    <property type="evidence" value="ECO:0007669"/>
    <property type="project" value="InterPro"/>
</dbReference>
<evidence type="ECO:0000256" key="2">
    <source>
        <dbReference type="ARBA" id="ARBA00022679"/>
    </source>
</evidence>
<dbReference type="PANTHER" id="PTHR12215:SF10">
    <property type="entry name" value="L-AMINOADIPATE-SEMIALDEHYDE DEHYDROGENASE-PHOSPHOPANTETHEINYL TRANSFERASE"/>
    <property type="match status" value="1"/>
</dbReference>
<dbReference type="InterPro" id="IPR037143">
    <property type="entry name" value="4-PPantetheinyl_Trfase_dom_sf"/>
</dbReference>
<reference evidence="4 5" key="1">
    <citation type="journal article" date="2015" name="Int. J. Syst. Evol. Microbiol.">
        <title>Acinetobacter equi sp. nov. isolated from horse faeces.</title>
        <authorList>
            <person name="Poppel M.T."/>
            <person name="Skiebe E."/>
            <person name="Laue M."/>
            <person name="Bergmann H."/>
            <person name="Ebersberger I."/>
            <person name="Garn T."/>
            <person name="Fruth A."/>
            <person name="Baumgardt S."/>
            <person name="Busse H.J."/>
            <person name="Wilharm G."/>
        </authorList>
    </citation>
    <scope>NUCLEOTIDE SEQUENCE [LARGE SCALE GENOMIC DNA]</scope>
    <source>
        <strain evidence="4 5">114</strain>
    </source>
</reference>
<accession>A0A0N9VPA5</accession>
<dbReference type="EMBL" id="CP012808">
    <property type="protein sequence ID" value="ALH95196.1"/>
    <property type="molecule type" value="Genomic_DNA"/>
</dbReference>
<evidence type="ECO:0000313" key="4">
    <source>
        <dbReference type="EMBL" id="ALH95196.1"/>
    </source>
</evidence>
<sequence length="213" mass="25001">MMTIFTYPLAQVLLKNKTDFTDIRSFNLYKKNEIYQLRNKHLSQILNKEILNEDFSVTEWGKPYLTHDEELAFNHTHSQNNYALAISQSYADIGIDVEDLTRQVRYEALAKHAFHPNELYVWQLSDYSKEYWFKVWTTKEAVLKASGLGIRISLNELDTQVSLEQNMGQCHHAAIGTLQYQNFLFNNMMLTVAWVKCESESEKKWPNIEIVSH</sequence>
<feature type="domain" description="4'-phosphopantetheinyl transferase" evidence="3">
    <location>
        <begin position="93"/>
        <end position="160"/>
    </location>
</feature>
<dbReference type="InterPro" id="IPR008278">
    <property type="entry name" value="4-PPantetheinyl_Trfase_dom"/>
</dbReference>
<protein>
    <submittedName>
        <fullName evidence="4">ACP synthase</fullName>
    </submittedName>
</protein>
<proteinExistence type="inferred from homology"/>
<evidence type="ECO:0000259" key="3">
    <source>
        <dbReference type="Pfam" id="PF01648"/>
    </source>
</evidence>
<dbReference type="InterPro" id="IPR050559">
    <property type="entry name" value="P-Pant_transferase_sf"/>
</dbReference>
<dbReference type="Pfam" id="PF01648">
    <property type="entry name" value="ACPS"/>
    <property type="match status" value="1"/>
</dbReference>
<name>A0A0N9VPA5_9GAMM</name>
<dbReference type="RefSeq" id="WP_054581090.1">
    <property type="nucleotide sequence ID" value="NZ_CP012808.1"/>
</dbReference>
<gene>
    <name evidence="4" type="ORF">AOY20_06395</name>
</gene>
<evidence type="ECO:0000313" key="5">
    <source>
        <dbReference type="Proteomes" id="UP000064939"/>
    </source>
</evidence>
<keyword evidence="2" id="KW-0808">Transferase</keyword>
<dbReference type="STRING" id="1324350.AOY20_06395"/>
<dbReference type="GO" id="GO:0005829">
    <property type="term" value="C:cytosol"/>
    <property type="evidence" value="ECO:0007669"/>
    <property type="project" value="TreeGrafter"/>
</dbReference>
<dbReference type="Proteomes" id="UP000064939">
    <property type="component" value="Chromosome"/>
</dbReference>
<organism evidence="4 5">
    <name type="scientific">Acinetobacter equi</name>
    <dbReference type="NCBI Taxonomy" id="1324350"/>
    <lineage>
        <taxon>Bacteria</taxon>
        <taxon>Pseudomonadati</taxon>
        <taxon>Pseudomonadota</taxon>
        <taxon>Gammaproteobacteria</taxon>
        <taxon>Moraxellales</taxon>
        <taxon>Moraxellaceae</taxon>
        <taxon>Acinetobacter</taxon>
    </lineage>
</organism>
<dbReference type="GO" id="GO:0008897">
    <property type="term" value="F:holo-[acyl-carrier-protein] synthase activity"/>
    <property type="evidence" value="ECO:0007669"/>
    <property type="project" value="InterPro"/>
</dbReference>
<evidence type="ECO:0000256" key="1">
    <source>
        <dbReference type="ARBA" id="ARBA00010990"/>
    </source>
</evidence>
<dbReference type="GO" id="GO:0019878">
    <property type="term" value="P:lysine biosynthetic process via aminoadipic acid"/>
    <property type="evidence" value="ECO:0007669"/>
    <property type="project" value="TreeGrafter"/>
</dbReference>
<dbReference type="KEGG" id="aei:AOY20_06395"/>
<dbReference type="AlphaFoldDB" id="A0A0N9VPA5"/>
<comment type="similarity">
    <text evidence="1">Belongs to the P-Pant transferase superfamily. Gsp/Sfp/HetI/AcpT family.</text>
</comment>
<dbReference type="SUPFAM" id="SSF56214">
    <property type="entry name" value="4'-phosphopantetheinyl transferase"/>
    <property type="match status" value="2"/>
</dbReference>
<dbReference type="PANTHER" id="PTHR12215">
    <property type="entry name" value="PHOSPHOPANTETHEINE TRANSFERASE"/>
    <property type="match status" value="1"/>
</dbReference>
<keyword evidence="5" id="KW-1185">Reference proteome</keyword>
<dbReference type="Gene3D" id="3.90.470.20">
    <property type="entry name" value="4'-phosphopantetheinyl transferase domain"/>
    <property type="match status" value="2"/>
</dbReference>
<dbReference type="OrthoDB" id="9808281at2"/>